<proteinExistence type="predicted"/>
<evidence type="ECO:0000259" key="2">
    <source>
        <dbReference type="Pfam" id="PF01321"/>
    </source>
</evidence>
<evidence type="ECO:0000313" key="3">
    <source>
        <dbReference type="EMBL" id="EHQ64302.1"/>
    </source>
</evidence>
<sequence>MSGFEGVDNVVYGKAEHLKDVVERARVLMERENVEAIVASSCENFYYLSGHPSTFMYTLRMNEVALAVMFRDPSRRTVIIMNEFEAAGVPDELPQCELRTYPTWVDVDDPFGLRGDRYEGRRPVNHQVEEMFGLLREVLEEYGIRSGKVAVELNGMRHPAVNALREAVPGLELTEAGALLTELRARKTPWEVEQLRQSCAYAEIGIAETIKGIQAGSSAADIADAFRLALLTHADGAPSRFHMISVGANFAPAHIFDTRPGQPGDVIKFDVGVDVNGYGSDIARTFVLGSPSDTVKRIYGALRAGHDRLLEMIEPGLPMSRAFNEAMQVIRRSGLPNYNRGHLGHSAGLSLAAEEAPFLSPAEEAVFVPGMVICLETPYYGYGIGSIMIEDMVLVTENGCERLNKLSRDLISL</sequence>
<dbReference type="PATRIC" id="fig|1131935.3.peg.54"/>
<dbReference type="InterPro" id="IPR050659">
    <property type="entry name" value="Peptidase_M24B"/>
</dbReference>
<accession>H3S954</accession>
<dbReference type="EMBL" id="AHKH01000001">
    <property type="protein sequence ID" value="EHQ64302.1"/>
    <property type="molecule type" value="Genomic_DNA"/>
</dbReference>
<dbReference type="SUPFAM" id="SSF55920">
    <property type="entry name" value="Creatinase/aminopeptidase"/>
    <property type="match status" value="1"/>
</dbReference>
<dbReference type="InterPro" id="IPR000994">
    <property type="entry name" value="Pept_M24"/>
</dbReference>
<feature type="domain" description="Peptidase M24" evidence="1">
    <location>
        <begin position="193"/>
        <end position="397"/>
    </location>
</feature>
<evidence type="ECO:0000259" key="1">
    <source>
        <dbReference type="Pfam" id="PF00557"/>
    </source>
</evidence>
<dbReference type="PANTHER" id="PTHR46112:SF2">
    <property type="entry name" value="XAA-PRO AMINOPEPTIDASE P-RELATED"/>
    <property type="match status" value="1"/>
</dbReference>
<dbReference type="InterPro" id="IPR036005">
    <property type="entry name" value="Creatinase/aminopeptidase-like"/>
</dbReference>
<gene>
    <name evidence="3" type="ORF">PDENDC454_00270</name>
</gene>
<reference evidence="3 4" key="1">
    <citation type="journal article" date="2012" name="J. Bacteriol.">
        <title>Genome Sequence of the Pattern-Forming Social Bacterium Paenibacillus dendritiformis C454 Chiral Morphotype.</title>
        <authorList>
            <person name="Sirota-Madi A."/>
            <person name="Olender T."/>
            <person name="Helman Y."/>
            <person name="Brainis I."/>
            <person name="Finkelshtein A."/>
            <person name="Roth D."/>
            <person name="Hagai E."/>
            <person name="Leshkowitz D."/>
            <person name="Brodsky L."/>
            <person name="Galatenko V."/>
            <person name="Nikolaev V."/>
            <person name="Gutnick D.L."/>
            <person name="Lancet D."/>
            <person name="Ben-Jacob E."/>
        </authorList>
    </citation>
    <scope>NUCLEOTIDE SEQUENCE [LARGE SCALE GENOMIC DNA]</scope>
    <source>
        <strain evidence="3 4">C454</strain>
    </source>
</reference>
<dbReference type="SUPFAM" id="SSF53092">
    <property type="entry name" value="Creatinase/prolidase N-terminal domain"/>
    <property type="match status" value="1"/>
</dbReference>
<feature type="domain" description="Creatinase N-terminal" evidence="2">
    <location>
        <begin position="22"/>
        <end position="185"/>
    </location>
</feature>
<dbReference type="PANTHER" id="PTHR46112">
    <property type="entry name" value="AMINOPEPTIDASE"/>
    <property type="match status" value="1"/>
</dbReference>
<organism evidence="3 4">
    <name type="scientific">Paenibacillus dendritiformis C454</name>
    <dbReference type="NCBI Taxonomy" id="1131935"/>
    <lineage>
        <taxon>Bacteria</taxon>
        <taxon>Bacillati</taxon>
        <taxon>Bacillota</taxon>
        <taxon>Bacilli</taxon>
        <taxon>Bacillales</taxon>
        <taxon>Paenibacillaceae</taxon>
        <taxon>Paenibacillus</taxon>
    </lineage>
</organism>
<protein>
    <submittedName>
        <fullName evidence="3">Putative endopeptidase</fullName>
    </submittedName>
</protein>
<evidence type="ECO:0000313" key="4">
    <source>
        <dbReference type="Proteomes" id="UP000003900"/>
    </source>
</evidence>
<dbReference type="Pfam" id="PF01321">
    <property type="entry name" value="Creatinase_N"/>
    <property type="match status" value="1"/>
</dbReference>
<keyword evidence="4" id="KW-1185">Reference proteome</keyword>
<dbReference type="Gene3D" id="3.40.350.10">
    <property type="entry name" value="Creatinase/prolidase N-terminal domain"/>
    <property type="match status" value="1"/>
</dbReference>
<dbReference type="STRING" id="1131935.PDENDC454_00270"/>
<dbReference type="InterPro" id="IPR029149">
    <property type="entry name" value="Creatin/AminoP/Spt16_N"/>
</dbReference>
<name>H3S954_9BACL</name>
<dbReference type="Pfam" id="PF00557">
    <property type="entry name" value="Peptidase_M24"/>
    <property type="match status" value="1"/>
</dbReference>
<dbReference type="Proteomes" id="UP000003900">
    <property type="component" value="Unassembled WGS sequence"/>
</dbReference>
<dbReference type="AlphaFoldDB" id="H3S954"/>
<dbReference type="Gene3D" id="3.90.230.10">
    <property type="entry name" value="Creatinase/methionine aminopeptidase superfamily"/>
    <property type="match status" value="1"/>
</dbReference>
<comment type="caution">
    <text evidence="3">The sequence shown here is derived from an EMBL/GenBank/DDBJ whole genome shotgun (WGS) entry which is preliminary data.</text>
</comment>
<dbReference type="InterPro" id="IPR000587">
    <property type="entry name" value="Creatinase_N"/>
</dbReference>
<dbReference type="CDD" id="cd01066">
    <property type="entry name" value="APP_MetAP"/>
    <property type="match status" value="1"/>
</dbReference>